<keyword evidence="3 6" id="KW-0479">Metal-binding</keyword>
<organism evidence="9 10">
    <name type="scientific">Prevotella multiformis DSM 16608</name>
    <dbReference type="NCBI Taxonomy" id="888743"/>
    <lineage>
        <taxon>Bacteria</taxon>
        <taxon>Pseudomonadati</taxon>
        <taxon>Bacteroidota</taxon>
        <taxon>Bacteroidia</taxon>
        <taxon>Bacteroidales</taxon>
        <taxon>Prevotellaceae</taxon>
        <taxon>Prevotella</taxon>
    </lineage>
</organism>
<dbReference type="Pfam" id="PF00301">
    <property type="entry name" value="Rubredoxin"/>
    <property type="match status" value="1"/>
</dbReference>
<dbReference type="Gene3D" id="2.20.28.10">
    <property type="match status" value="1"/>
</dbReference>
<dbReference type="AlphaFoldDB" id="F0FB13"/>
<keyword evidence="2 6" id="KW-0813">Transport</keyword>
<comment type="caution">
    <text evidence="9">The sequence shown here is derived from an EMBL/GenBank/DDBJ whole genome shotgun (WGS) entry which is preliminary data.</text>
</comment>
<dbReference type="EMBL" id="AEWX01000047">
    <property type="protein sequence ID" value="EGC18776.1"/>
    <property type="molecule type" value="Genomic_DNA"/>
</dbReference>
<dbReference type="eggNOG" id="COG1773">
    <property type="taxonomic scope" value="Bacteria"/>
</dbReference>
<dbReference type="InterPro" id="IPR024935">
    <property type="entry name" value="Rubredoxin_dom"/>
</dbReference>
<dbReference type="FunFam" id="2.20.28.10:FF:000001">
    <property type="entry name" value="Rubredoxin"/>
    <property type="match status" value="1"/>
</dbReference>
<dbReference type="GO" id="GO:0043448">
    <property type="term" value="P:alkane catabolic process"/>
    <property type="evidence" value="ECO:0007669"/>
    <property type="project" value="TreeGrafter"/>
</dbReference>
<dbReference type="PIRSF" id="PIRSF000071">
    <property type="entry name" value="Rubredoxin"/>
    <property type="match status" value="1"/>
</dbReference>
<sequence>MKKYECETCGYIYDPEAGDPDSGIAPGTAFEDLPDDWVCPLCGVGKDDFKPVDE</sequence>
<dbReference type="GO" id="GO:0009055">
    <property type="term" value="F:electron transfer activity"/>
    <property type="evidence" value="ECO:0007669"/>
    <property type="project" value="InterPro"/>
</dbReference>
<accession>F0FB13</accession>
<evidence type="ECO:0000256" key="5">
    <source>
        <dbReference type="ARBA" id="ARBA00023004"/>
    </source>
</evidence>
<comment type="similarity">
    <text evidence="1 6">Belongs to the rubredoxin family.</text>
</comment>
<proteinExistence type="inferred from homology"/>
<dbReference type="GO" id="GO:0016491">
    <property type="term" value="F:oxidoreductase activity"/>
    <property type="evidence" value="ECO:0007669"/>
    <property type="project" value="UniProtKB-KW"/>
</dbReference>
<keyword evidence="10" id="KW-1185">Reference proteome</keyword>
<feature type="domain" description="Rubredoxin-like" evidence="8">
    <location>
        <begin position="1"/>
        <end position="52"/>
    </location>
</feature>
<dbReference type="InterPro" id="IPR050526">
    <property type="entry name" value="Rubredoxin_ET"/>
</dbReference>
<feature type="binding site" evidence="7">
    <location>
        <position position="42"/>
    </location>
    <ligand>
        <name>Fe cation</name>
        <dbReference type="ChEBI" id="CHEBI:24875"/>
    </ligand>
</feature>
<dbReference type="GO" id="GO:0005506">
    <property type="term" value="F:iron ion binding"/>
    <property type="evidence" value="ECO:0007669"/>
    <property type="project" value="InterPro"/>
</dbReference>
<dbReference type="InterPro" id="IPR018527">
    <property type="entry name" value="Rubredoxin_Fe_BS"/>
</dbReference>
<gene>
    <name evidence="9" type="primary">rubR</name>
    <name evidence="9" type="ORF">HMPREF9141_2780</name>
</gene>
<keyword evidence="4 6" id="KW-0249">Electron transport</keyword>
<evidence type="ECO:0000256" key="7">
    <source>
        <dbReference type="PIRSR" id="PIRSR000071-1"/>
    </source>
</evidence>
<evidence type="ECO:0000313" key="9">
    <source>
        <dbReference type="EMBL" id="EGC18776.1"/>
    </source>
</evidence>
<dbReference type="PANTHER" id="PTHR47627:SF1">
    <property type="entry name" value="RUBREDOXIN-1-RELATED"/>
    <property type="match status" value="1"/>
</dbReference>
<evidence type="ECO:0000256" key="4">
    <source>
        <dbReference type="ARBA" id="ARBA00022982"/>
    </source>
</evidence>
<evidence type="ECO:0000259" key="8">
    <source>
        <dbReference type="PROSITE" id="PS50903"/>
    </source>
</evidence>
<dbReference type="PRINTS" id="PR00163">
    <property type="entry name" value="RUBREDOXIN"/>
</dbReference>
<dbReference type="HOGENOM" id="CLU_128747_3_3_10"/>
<name>F0FB13_9BACT</name>
<dbReference type="PROSITE" id="PS00202">
    <property type="entry name" value="RUBREDOXIN"/>
    <property type="match status" value="1"/>
</dbReference>
<evidence type="ECO:0000256" key="1">
    <source>
        <dbReference type="ARBA" id="ARBA00005337"/>
    </source>
</evidence>
<keyword evidence="9" id="KW-0560">Oxidoreductase</keyword>
<keyword evidence="5 6" id="KW-0408">Iron</keyword>
<dbReference type="NCBIfam" id="NF045768">
    <property type="entry name" value="RubredRD"/>
    <property type="match status" value="1"/>
</dbReference>
<evidence type="ECO:0000256" key="6">
    <source>
        <dbReference type="PIRNR" id="PIRNR000071"/>
    </source>
</evidence>
<comment type="cofactor">
    <cofactor evidence="6 7">
        <name>Fe(3+)</name>
        <dbReference type="ChEBI" id="CHEBI:29034"/>
    </cofactor>
    <text evidence="6 7">Binds 1 Fe(3+) ion per subunit.</text>
</comment>
<evidence type="ECO:0000313" key="10">
    <source>
        <dbReference type="Proteomes" id="UP000005697"/>
    </source>
</evidence>
<dbReference type="RefSeq" id="WP_007367517.1">
    <property type="nucleotide sequence ID" value="NZ_GL872282.1"/>
</dbReference>
<dbReference type="PROSITE" id="PS50903">
    <property type="entry name" value="RUBREDOXIN_LIKE"/>
    <property type="match status" value="1"/>
</dbReference>
<evidence type="ECO:0000256" key="2">
    <source>
        <dbReference type="ARBA" id="ARBA00022448"/>
    </source>
</evidence>
<reference evidence="9 10" key="1">
    <citation type="submission" date="2011-01" db="EMBL/GenBank/DDBJ databases">
        <authorList>
            <person name="Muzny D."/>
            <person name="Qin X."/>
            <person name="Deng J."/>
            <person name="Jiang H."/>
            <person name="Liu Y."/>
            <person name="Qu J."/>
            <person name="Song X.-Z."/>
            <person name="Zhang L."/>
            <person name="Thornton R."/>
            <person name="Coyle M."/>
            <person name="Francisco L."/>
            <person name="Jackson L."/>
            <person name="Javaid M."/>
            <person name="Korchina V."/>
            <person name="Kovar C."/>
            <person name="Mata R."/>
            <person name="Mathew T."/>
            <person name="Ngo R."/>
            <person name="Nguyen L."/>
            <person name="Nguyen N."/>
            <person name="Okwuonu G."/>
            <person name="Ongeri F."/>
            <person name="Pham C."/>
            <person name="Simmons D."/>
            <person name="Wilczek-Boney K."/>
            <person name="Hale W."/>
            <person name="Jakkamsetti A."/>
            <person name="Pham P."/>
            <person name="Ruth R."/>
            <person name="San Lucas F."/>
            <person name="Warren J."/>
            <person name="Zhang J."/>
            <person name="Zhao Z."/>
            <person name="Zhou C."/>
            <person name="Zhu D."/>
            <person name="Lee S."/>
            <person name="Bess C."/>
            <person name="Blankenburg K."/>
            <person name="Forbes L."/>
            <person name="Fu Q."/>
            <person name="Gubbala S."/>
            <person name="Hirani K."/>
            <person name="Jayaseelan J.C."/>
            <person name="Lara F."/>
            <person name="Munidasa M."/>
            <person name="Palculict T."/>
            <person name="Patil S."/>
            <person name="Pu L.-L."/>
            <person name="Saada N."/>
            <person name="Tang L."/>
            <person name="Weissenberger G."/>
            <person name="Zhu Y."/>
            <person name="Hemphill L."/>
            <person name="Shang Y."/>
            <person name="Youmans B."/>
            <person name="Ayvaz T."/>
            <person name="Ross M."/>
            <person name="Santibanez J."/>
            <person name="Aqrawi P."/>
            <person name="Gross S."/>
            <person name="Joshi V."/>
            <person name="Fowler G."/>
            <person name="Nazareth L."/>
            <person name="Reid J."/>
            <person name="Worley K."/>
            <person name="Petrosino J."/>
            <person name="Highlander S."/>
            <person name="Gibbs R."/>
        </authorList>
    </citation>
    <scope>NUCLEOTIDE SEQUENCE [LARGE SCALE GENOMIC DNA]</scope>
    <source>
        <strain evidence="9 10">DSM 16608</strain>
    </source>
</reference>
<feature type="binding site" evidence="7">
    <location>
        <position position="9"/>
    </location>
    <ligand>
        <name>Fe cation</name>
        <dbReference type="ChEBI" id="CHEBI:24875"/>
    </ligand>
</feature>
<dbReference type="SUPFAM" id="SSF57802">
    <property type="entry name" value="Rubredoxin-like"/>
    <property type="match status" value="1"/>
</dbReference>
<dbReference type="InterPro" id="IPR024934">
    <property type="entry name" value="Rubredoxin-like_dom"/>
</dbReference>
<dbReference type="CDD" id="cd00730">
    <property type="entry name" value="rubredoxin"/>
    <property type="match status" value="1"/>
</dbReference>
<evidence type="ECO:0000256" key="3">
    <source>
        <dbReference type="ARBA" id="ARBA00022723"/>
    </source>
</evidence>
<dbReference type="InterPro" id="IPR024922">
    <property type="entry name" value="Rubredoxin"/>
</dbReference>
<dbReference type="Proteomes" id="UP000005697">
    <property type="component" value="Unassembled WGS sequence"/>
</dbReference>
<dbReference type="PANTHER" id="PTHR47627">
    <property type="entry name" value="RUBREDOXIN"/>
    <property type="match status" value="1"/>
</dbReference>
<protein>
    <recommendedName>
        <fullName evidence="6">Rubredoxin</fullName>
    </recommendedName>
</protein>
<dbReference type="STRING" id="888743.HMPREF9141_2780"/>
<feature type="binding site" evidence="7">
    <location>
        <position position="39"/>
    </location>
    <ligand>
        <name>Fe cation</name>
        <dbReference type="ChEBI" id="CHEBI:24875"/>
    </ligand>
</feature>
<dbReference type="OrthoDB" id="9758182at2"/>
<feature type="binding site" evidence="7">
    <location>
        <position position="6"/>
    </location>
    <ligand>
        <name>Fe cation</name>
        <dbReference type="ChEBI" id="CHEBI:24875"/>
    </ligand>
</feature>